<sequence length="273" mass="32525">MEKQRVLITVKTYPTLSRKYGETVCTAGVRKDGTWVRIYPVPFRRLDEKEQYSKFDWVECRLQRNTVDVRPETYRPVDQHELVPVGEMDTSHNWSERRDLLLKKSRVYDNLKELIAGAKANQISLAVFKPARIHDFIVEEDERDWDINKVREMREASRQHELFEDNTWRETFRVIPKLPYKFSYRFEDASGKKSEQQILDWEIGALYWNCLNRANGDERTAIAKVRQKYMDEFLKKDLHLFLGTTQQWHQVAPNPWVIIGVLPIPHEKQLGLF</sequence>
<dbReference type="GeneID" id="41359222"/>
<evidence type="ECO:0000313" key="2">
    <source>
        <dbReference type="Proteomes" id="UP000002402"/>
    </source>
</evidence>
<proteinExistence type="predicted"/>
<name>Q1DBC2_MYXXD</name>
<dbReference type="HOGENOM" id="CLU_085959_0_0_7"/>
<keyword evidence="2" id="KW-1185">Reference proteome</keyword>
<dbReference type="OrthoDB" id="7595944at2"/>
<dbReference type="KEGG" id="mxa:MXAN_1805"/>
<gene>
    <name evidence="1" type="ordered locus">MXAN_1805</name>
</gene>
<accession>Q1DBC2</accession>
<evidence type="ECO:0000313" key="1">
    <source>
        <dbReference type="EMBL" id="ABF91260.1"/>
    </source>
</evidence>
<dbReference type="Proteomes" id="UP000002402">
    <property type="component" value="Chromosome"/>
</dbReference>
<protein>
    <submittedName>
        <fullName evidence="1">Uncharacterized protein</fullName>
    </submittedName>
</protein>
<dbReference type="EnsemblBacteria" id="ABF91260">
    <property type="protein sequence ID" value="ABF91260"/>
    <property type="gene ID" value="MXAN_1805"/>
</dbReference>
<reference evidence="1 2" key="1">
    <citation type="journal article" date="2006" name="Proc. Natl. Acad. Sci. U.S.A.">
        <title>Evolution of sensory complexity recorded in a myxobacterial genome.</title>
        <authorList>
            <person name="Goldman B.S."/>
            <person name="Nierman W.C."/>
            <person name="Kaiser D."/>
            <person name="Slater S.C."/>
            <person name="Durkin A.S."/>
            <person name="Eisen J.A."/>
            <person name="Ronning C.M."/>
            <person name="Barbazuk W.B."/>
            <person name="Blanchard M."/>
            <person name="Field C."/>
            <person name="Halling C."/>
            <person name="Hinkle G."/>
            <person name="Iartchuk O."/>
            <person name="Kim H.S."/>
            <person name="Mackenzie C."/>
            <person name="Madupu R."/>
            <person name="Miller N."/>
            <person name="Shvartsbeyn A."/>
            <person name="Sullivan S.A."/>
            <person name="Vaudin M."/>
            <person name="Wiegand R."/>
            <person name="Kaplan H.B."/>
        </authorList>
    </citation>
    <scope>NUCLEOTIDE SEQUENCE [LARGE SCALE GENOMIC DNA]</scope>
    <source>
        <strain evidence="2">DK1622</strain>
    </source>
</reference>
<dbReference type="EMBL" id="CP000113">
    <property type="protein sequence ID" value="ABF91260.1"/>
    <property type="molecule type" value="Genomic_DNA"/>
</dbReference>
<organism evidence="1 2">
    <name type="scientific">Myxococcus xanthus (strain DK1622)</name>
    <dbReference type="NCBI Taxonomy" id="246197"/>
    <lineage>
        <taxon>Bacteria</taxon>
        <taxon>Pseudomonadati</taxon>
        <taxon>Myxococcota</taxon>
        <taxon>Myxococcia</taxon>
        <taxon>Myxococcales</taxon>
        <taxon>Cystobacterineae</taxon>
        <taxon>Myxococcaceae</taxon>
        <taxon>Myxococcus</taxon>
    </lineage>
</organism>
<dbReference type="AlphaFoldDB" id="Q1DBC2"/>
<dbReference type="eggNOG" id="ENOG502Z95Q">
    <property type="taxonomic scope" value="Bacteria"/>
</dbReference>
<dbReference type="STRING" id="246197.MXAN_1805"/>
<dbReference type="RefSeq" id="WP_011551910.1">
    <property type="nucleotide sequence ID" value="NC_008095.1"/>
</dbReference>